<dbReference type="InterPro" id="IPR045153">
    <property type="entry name" value="Est1/Ebs1-like"/>
</dbReference>
<dbReference type="AlphaFoldDB" id="A0A9W9WNK1"/>
<evidence type="ECO:0000313" key="3">
    <source>
        <dbReference type="Proteomes" id="UP001147760"/>
    </source>
</evidence>
<accession>A0A9W9WNK1</accession>
<feature type="region of interest" description="Disordered" evidence="1">
    <location>
        <begin position="766"/>
        <end position="786"/>
    </location>
</feature>
<dbReference type="InterPro" id="IPR011990">
    <property type="entry name" value="TPR-like_helical_dom_sf"/>
</dbReference>
<dbReference type="PANTHER" id="PTHR15696:SF0">
    <property type="entry name" value="TELOMERASE-BINDING PROTEIN EST1A"/>
    <property type="match status" value="1"/>
</dbReference>
<dbReference type="OrthoDB" id="2017974at2759"/>
<dbReference type="GO" id="GO:0070034">
    <property type="term" value="F:telomerase RNA binding"/>
    <property type="evidence" value="ECO:0007669"/>
    <property type="project" value="TreeGrafter"/>
</dbReference>
<name>A0A9W9WNK1_9EURO</name>
<evidence type="ECO:0000256" key="1">
    <source>
        <dbReference type="SAM" id="MobiDB-lite"/>
    </source>
</evidence>
<dbReference type="SUPFAM" id="SSF48452">
    <property type="entry name" value="TPR-like"/>
    <property type="match status" value="1"/>
</dbReference>
<evidence type="ECO:0000313" key="2">
    <source>
        <dbReference type="EMBL" id="KAJ5470387.1"/>
    </source>
</evidence>
<comment type="caution">
    <text evidence="2">The sequence shown here is derived from an EMBL/GenBank/DDBJ whole genome shotgun (WGS) entry which is preliminary data.</text>
</comment>
<protein>
    <recommendedName>
        <fullName evidence="4">DNA/RNA-binding domain-containing protein</fullName>
    </recommendedName>
</protein>
<dbReference type="GO" id="GO:0005697">
    <property type="term" value="C:telomerase holoenzyme complex"/>
    <property type="evidence" value="ECO:0007669"/>
    <property type="project" value="TreeGrafter"/>
</dbReference>
<proteinExistence type="predicted"/>
<dbReference type="FunFam" id="1.25.40.10:FF:000202">
    <property type="entry name" value="Unplaced genomic scaffold supercont1.7, whole genome shotgun sequence"/>
    <property type="match status" value="1"/>
</dbReference>
<dbReference type="Gene3D" id="1.25.40.10">
    <property type="entry name" value="Tetratricopeptide repeat domain"/>
    <property type="match status" value="1"/>
</dbReference>
<feature type="compositionally biased region" description="Polar residues" evidence="1">
    <location>
        <begin position="122"/>
        <end position="136"/>
    </location>
</feature>
<reference evidence="2" key="1">
    <citation type="submission" date="2022-12" db="EMBL/GenBank/DDBJ databases">
        <authorList>
            <person name="Petersen C."/>
        </authorList>
    </citation>
    <scope>NUCLEOTIDE SEQUENCE</scope>
    <source>
        <strain evidence="2">IBT 17660</strain>
    </source>
</reference>
<feature type="compositionally biased region" description="Polar residues" evidence="1">
    <location>
        <begin position="770"/>
        <end position="786"/>
    </location>
</feature>
<gene>
    <name evidence="2" type="ORF">N7530_007744</name>
</gene>
<feature type="compositionally biased region" description="Basic and acidic residues" evidence="1">
    <location>
        <begin position="139"/>
        <end position="157"/>
    </location>
</feature>
<dbReference type="Proteomes" id="UP001147760">
    <property type="component" value="Unassembled WGS sequence"/>
</dbReference>
<sequence length="786" mass="89067">MVEMAEPLCRKEARPTRRNFYSLLDATKLSGVVRNVSPRRTLKRLLSEELISESMSTHGCCSIATPISSARPKSTGVLADDCTVETLSSHGMRALRSPACTSVGHVGKSRRRVSRDPRRLSASASQHLKSGVSQCINKRPTDPKIEISAPRQEEEPKLPQALATRPELQRSQSTPIALHSQNAAGFQNAPHTIQIQAQVQETRHTENDQITNQNVEMVGGEAVTQEAKPHEMFRQPETHTITEEQLINEVRGIYTGLVMVEKKCIEIDREQAQSKAELSQPQWQTLVSLHRTLLYEHHDFFLASQHPSAGPVLKDLADKYAMPARMWRYGVHSFLELLRQKLPGSMEYMLDFIYLSYSMITLLLESVPDFRETWIECLGDLARYRMAVEEFDKKDRELWAGVSRYWYNQEGNQENGRIQHHLAVLARPDILQQFFHYTKALISVRAFPNAFESMIQLVAPLMSMQKGGLSTLFVTTHGALFMQAPVEEFVSRASVFLATLRKEISRVGRQGQEGVQLTSCNICAVFQYGRKGAMETDFKLKSRNPTTEDRLAAMKWASSATAMKREPSTAITKTPMHATYSDLSSQLAFRASSLMFHTLIVMLGQIGDPNMYPSVHISMAFVWCLALNPAAIQRLEPLIPWSLLATYLNTLFRPDTVISKIEDESFPLLNDSTIQQLPEDFLIRGQAWSRVYYPEGFFEGAPTEDDRPPVEEHSTVIPRRHRCLWLGVRIATYTRWMTYDQTRRFTPTRLADELAPMAESPAYLYGNPYSLGTETSPSSDQEMQDV</sequence>
<reference evidence="2" key="2">
    <citation type="journal article" date="2023" name="IMA Fungus">
        <title>Comparative genomic study of the Penicillium genus elucidates a diverse pangenome and 15 lateral gene transfer events.</title>
        <authorList>
            <person name="Petersen C."/>
            <person name="Sorensen T."/>
            <person name="Nielsen M.R."/>
            <person name="Sondergaard T.E."/>
            <person name="Sorensen J.L."/>
            <person name="Fitzpatrick D.A."/>
            <person name="Frisvad J.C."/>
            <person name="Nielsen K.L."/>
        </authorList>
    </citation>
    <scope>NUCLEOTIDE SEQUENCE</scope>
    <source>
        <strain evidence="2">IBT 17660</strain>
    </source>
</reference>
<dbReference type="PANTHER" id="PTHR15696">
    <property type="entry name" value="SMG-7 SUPPRESSOR WITH MORPHOLOGICAL EFFECT ON GENITALIA PROTEIN 7"/>
    <property type="match status" value="1"/>
</dbReference>
<dbReference type="EMBL" id="JAPWDO010000005">
    <property type="protein sequence ID" value="KAJ5470387.1"/>
    <property type="molecule type" value="Genomic_DNA"/>
</dbReference>
<keyword evidence="3" id="KW-1185">Reference proteome</keyword>
<dbReference type="GO" id="GO:0000184">
    <property type="term" value="P:nuclear-transcribed mRNA catabolic process, nonsense-mediated decay"/>
    <property type="evidence" value="ECO:0007669"/>
    <property type="project" value="TreeGrafter"/>
</dbReference>
<organism evidence="2 3">
    <name type="scientific">Penicillium desertorum</name>
    <dbReference type="NCBI Taxonomy" id="1303715"/>
    <lineage>
        <taxon>Eukaryota</taxon>
        <taxon>Fungi</taxon>
        <taxon>Dikarya</taxon>
        <taxon>Ascomycota</taxon>
        <taxon>Pezizomycotina</taxon>
        <taxon>Eurotiomycetes</taxon>
        <taxon>Eurotiomycetidae</taxon>
        <taxon>Eurotiales</taxon>
        <taxon>Aspergillaceae</taxon>
        <taxon>Penicillium</taxon>
    </lineage>
</organism>
<dbReference type="GO" id="GO:0042162">
    <property type="term" value="F:telomeric DNA binding"/>
    <property type="evidence" value="ECO:0007669"/>
    <property type="project" value="TreeGrafter"/>
</dbReference>
<evidence type="ECO:0008006" key="4">
    <source>
        <dbReference type="Google" id="ProtNLM"/>
    </source>
</evidence>
<feature type="region of interest" description="Disordered" evidence="1">
    <location>
        <begin position="103"/>
        <end position="162"/>
    </location>
</feature>